<dbReference type="InterPro" id="IPR013087">
    <property type="entry name" value="Znf_C2H2_type"/>
</dbReference>
<evidence type="ECO:0000313" key="8">
    <source>
        <dbReference type="RefSeq" id="XP_031554720.1"/>
    </source>
</evidence>
<evidence type="ECO:0000256" key="4">
    <source>
        <dbReference type="PROSITE-ProRule" id="PRU00042"/>
    </source>
</evidence>
<protein>
    <submittedName>
        <fullName evidence="8">Uncharacterized protein LOC116291663</fullName>
    </submittedName>
</protein>
<dbReference type="RefSeq" id="XP_031554720.1">
    <property type="nucleotide sequence ID" value="XM_031698860.1"/>
</dbReference>
<keyword evidence="2 4" id="KW-0863">Zinc-finger</keyword>
<accession>A0A6P8HPW9</accession>
<dbReference type="Pfam" id="PF02892">
    <property type="entry name" value="zf-BED"/>
    <property type="match status" value="1"/>
</dbReference>
<dbReference type="GO" id="GO:0008270">
    <property type="term" value="F:zinc ion binding"/>
    <property type="evidence" value="ECO:0007669"/>
    <property type="project" value="UniProtKB-KW"/>
</dbReference>
<feature type="compositionally biased region" description="Basic and acidic residues" evidence="5">
    <location>
        <begin position="69"/>
        <end position="83"/>
    </location>
</feature>
<feature type="region of interest" description="Disordered" evidence="5">
    <location>
        <begin position="364"/>
        <end position="387"/>
    </location>
</feature>
<evidence type="ECO:0000313" key="7">
    <source>
        <dbReference type="Proteomes" id="UP000515163"/>
    </source>
</evidence>
<dbReference type="InterPro" id="IPR003656">
    <property type="entry name" value="Znf_BED"/>
</dbReference>
<dbReference type="AlphaFoldDB" id="A0A6P8HPW9"/>
<keyword evidence="7" id="KW-1185">Reference proteome</keyword>
<dbReference type="GeneID" id="116291663"/>
<evidence type="ECO:0000256" key="3">
    <source>
        <dbReference type="ARBA" id="ARBA00022833"/>
    </source>
</evidence>
<keyword evidence="3" id="KW-0862">Zinc</keyword>
<name>A0A6P8HPW9_ACTTE</name>
<reference evidence="8" key="1">
    <citation type="submission" date="2025-08" db="UniProtKB">
        <authorList>
            <consortium name="RefSeq"/>
        </authorList>
    </citation>
    <scope>IDENTIFICATION</scope>
    <source>
        <tissue evidence="8">Tentacle</tissue>
    </source>
</reference>
<feature type="domain" description="C2H2-type" evidence="6">
    <location>
        <begin position="43"/>
        <end position="71"/>
    </location>
</feature>
<dbReference type="InParanoid" id="A0A6P8HPW9"/>
<organism evidence="7 8">
    <name type="scientific">Actinia tenebrosa</name>
    <name type="common">Australian red waratah sea anemone</name>
    <dbReference type="NCBI Taxonomy" id="6105"/>
    <lineage>
        <taxon>Eukaryota</taxon>
        <taxon>Metazoa</taxon>
        <taxon>Cnidaria</taxon>
        <taxon>Anthozoa</taxon>
        <taxon>Hexacorallia</taxon>
        <taxon>Actiniaria</taxon>
        <taxon>Actiniidae</taxon>
        <taxon>Actinia</taxon>
    </lineage>
</organism>
<dbReference type="OrthoDB" id="5976291at2759"/>
<dbReference type="GO" id="GO:0003677">
    <property type="term" value="F:DNA binding"/>
    <property type="evidence" value="ECO:0007669"/>
    <property type="project" value="InterPro"/>
</dbReference>
<gene>
    <name evidence="8" type="primary">LOC116291663</name>
</gene>
<dbReference type="KEGG" id="aten:116291663"/>
<evidence type="ECO:0000259" key="6">
    <source>
        <dbReference type="PROSITE" id="PS50157"/>
    </source>
</evidence>
<feature type="region of interest" description="Disordered" evidence="5">
    <location>
        <begin position="64"/>
        <end position="84"/>
    </location>
</feature>
<proteinExistence type="predicted"/>
<evidence type="ECO:0000256" key="2">
    <source>
        <dbReference type="ARBA" id="ARBA00022771"/>
    </source>
</evidence>
<sequence length="387" mass="44052">MADLKDLFLFGDYFDAILGILENEEELDEHFKEAADEIQLQSVVCQHCHKKCKSKSGLKRHITVKHKNTRQDNEKEDHGKQESDLSTEAYSRIVEKAKAKICDSKVYPQLIRDEIRSYNYNSLQDITTELSEIQKLYKRLIKSGKDERFYTAFYSTIALHAVKHFEGLSRNSATLLSTKVADCMLAQSKEKVENHTRASFAKLSDEEKAGLEYIGGYVLHKLHNKHVNAKKSSESEQAVSLLKSGKLEDQTASDQRLTASLNRGGLWTITRKAQSVFERTEHYFREATSHTDLKTIPIASVISRSIHDIGVVAAHGAMLSDSELMIDSNVAKDVLHNIVLLYVRVRSFSFAKDIIQKHKIKSKQLKSKALHKEISRSSTENDQERQN</sequence>
<keyword evidence="1" id="KW-0479">Metal-binding</keyword>
<dbReference type="Proteomes" id="UP000515163">
    <property type="component" value="Unplaced"/>
</dbReference>
<dbReference type="PROSITE" id="PS50157">
    <property type="entry name" value="ZINC_FINGER_C2H2_2"/>
    <property type="match status" value="1"/>
</dbReference>
<evidence type="ECO:0000256" key="5">
    <source>
        <dbReference type="SAM" id="MobiDB-lite"/>
    </source>
</evidence>
<dbReference type="PROSITE" id="PS00028">
    <property type="entry name" value="ZINC_FINGER_C2H2_1"/>
    <property type="match status" value="1"/>
</dbReference>
<evidence type="ECO:0000256" key="1">
    <source>
        <dbReference type="ARBA" id="ARBA00022723"/>
    </source>
</evidence>